<gene>
    <name evidence="2" type="ORF">SCHPADRAFT_822533</name>
</gene>
<evidence type="ECO:0000313" key="2">
    <source>
        <dbReference type="EMBL" id="KLO16815.1"/>
    </source>
</evidence>
<dbReference type="Proteomes" id="UP000053477">
    <property type="component" value="Unassembled WGS sequence"/>
</dbReference>
<dbReference type="OrthoDB" id="3232986at2759"/>
<dbReference type="AlphaFoldDB" id="A0A0H2RXH6"/>
<accession>A0A0H2RXH6</accession>
<dbReference type="InterPro" id="IPR041078">
    <property type="entry name" value="Plavaka"/>
</dbReference>
<reference evidence="2 3" key="1">
    <citation type="submission" date="2015-04" db="EMBL/GenBank/DDBJ databases">
        <title>Complete genome sequence of Schizopora paradoxa KUC8140, a cosmopolitan wood degrader in East Asia.</title>
        <authorList>
            <consortium name="DOE Joint Genome Institute"/>
            <person name="Min B."/>
            <person name="Park H."/>
            <person name="Jang Y."/>
            <person name="Kim J.-J."/>
            <person name="Kim K.H."/>
            <person name="Pangilinan J."/>
            <person name="Lipzen A."/>
            <person name="Riley R."/>
            <person name="Grigoriev I.V."/>
            <person name="Spatafora J.W."/>
            <person name="Choi I.-G."/>
        </authorList>
    </citation>
    <scope>NUCLEOTIDE SEQUENCE [LARGE SCALE GENOMIC DNA]</scope>
    <source>
        <strain evidence="2 3">KUC8140</strain>
    </source>
</reference>
<sequence length="645" mass="73429">MKRKSIPLTIPDPGALPGETAEQVEDSNIPEDEGLSPNPTPPEHDAPAAEDSDGSLLTEPKFTKHPKSPSEFGRGNTILEQIDIDDPVSAEKRRSNPYFPFFGKDDWEISSWLASSRSSMAEIDELLHFDFVSQNKVLSSVSAKDLYLRIAQLPQPPVWKERIVAVEGGTTATPIKLLYRDGIDAYRFVFGNPIFKGHQNIRPMRVHLDRDGKVQAFNEPTTGDLAWELQDKIGEGETLGLVILGSDEAQLTKYCGDKHTHGIYLTCGNISKDIRTKVSSGCWLKVAEIPVVKFEEEGVQGILTQRLCHICLDIVTESLKRCAKQAVSMCDAEGILRMVRTMLLAYIADYPEQQLIACVKKNVSPISVASYKTYGWAARQRLRSGASTLKRIRAVLMRKNIVATNIKRYHKVALDFSLNGVTKPFWRDWENADPSRFLAPDFLHQLHIFFNDHVLDWAKSLVNEKELDRRFMALQKRVGFKHYAQGFSRFKQHTGRDHRDIERSFVGVIRGHPMVTRRIMKAFSSIMEVIFLAQLENPTTISLNLLAKSLRNFHSVKYSLTDTGLRGGTNQNGKFHIPKLELMQHLVPFTRELGSLEQYSTEQIERLHIDMAKDPYRATNKKGDYEEQICRFLDRQEKIRLFNIY</sequence>
<evidence type="ECO:0000256" key="1">
    <source>
        <dbReference type="SAM" id="MobiDB-lite"/>
    </source>
</evidence>
<keyword evidence="3" id="KW-1185">Reference proteome</keyword>
<dbReference type="InParanoid" id="A0A0H2RXH6"/>
<protein>
    <submittedName>
        <fullName evidence="2">Uncharacterized protein</fullName>
    </submittedName>
</protein>
<dbReference type="Pfam" id="PF18759">
    <property type="entry name" value="Plavaka"/>
    <property type="match status" value="1"/>
</dbReference>
<dbReference type="EMBL" id="KQ085911">
    <property type="protein sequence ID" value="KLO16815.1"/>
    <property type="molecule type" value="Genomic_DNA"/>
</dbReference>
<feature type="non-terminal residue" evidence="2">
    <location>
        <position position="645"/>
    </location>
</feature>
<proteinExistence type="predicted"/>
<name>A0A0H2RXH6_9AGAM</name>
<feature type="region of interest" description="Disordered" evidence="1">
    <location>
        <begin position="1"/>
        <end position="80"/>
    </location>
</feature>
<feature type="compositionally biased region" description="Acidic residues" evidence="1">
    <location>
        <begin position="22"/>
        <end position="34"/>
    </location>
</feature>
<organism evidence="2 3">
    <name type="scientific">Schizopora paradoxa</name>
    <dbReference type="NCBI Taxonomy" id="27342"/>
    <lineage>
        <taxon>Eukaryota</taxon>
        <taxon>Fungi</taxon>
        <taxon>Dikarya</taxon>
        <taxon>Basidiomycota</taxon>
        <taxon>Agaricomycotina</taxon>
        <taxon>Agaricomycetes</taxon>
        <taxon>Hymenochaetales</taxon>
        <taxon>Schizoporaceae</taxon>
        <taxon>Schizopora</taxon>
    </lineage>
</organism>
<evidence type="ECO:0000313" key="3">
    <source>
        <dbReference type="Proteomes" id="UP000053477"/>
    </source>
</evidence>